<dbReference type="EMBL" id="JARTCD010000032">
    <property type="protein sequence ID" value="KAJ8657381.1"/>
    <property type="molecule type" value="Genomic_DNA"/>
</dbReference>
<dbReference type="InterPro" id="IPR057567">
    <property type="entry name" value="TPR_TTI1_C"/>
</dbReference>
<name>A0AAD7XYD0_9FUNG</name>
<proteinExistence type="predicted"/>
<dbReference type="InterPro" id="IPR049362">
    <property type="entry name" value="TTI1_rpt"/>
</dbReference>
<sequence length="1139" mass="128988">MSLSPLFEQLIPIRQTCFSKNPLTSRQDSQQLNERLRDLLVILKKRSEFETCDAAIYGILNDMLVAALLRIKKANARYDSTVEIWLECMLALVSYERWQLLASSQLVQQLVILFSDMIMPPDKTARGTTFQQQQQPEEIQHLAIQCLSSILPVQKGSYSSLSPRPDLIQALQDVKFRSQIGYTVTALLELSLKADAMEMRLDAMATLRQLLLDNLRDEDIIAFMLPKIVSNLCRIMYQKKEKENHRILVIALDVLGDVLVHVLCDSNTPDYISPAVHSFQDLAHVGILAKTTNTIPEEQEQQQQQQQRTKEWYETIQQRIEEQLQTILGGGGQHSEWRVRRAYVRFANKLLTRCTQTLDKCVPLLLKTMVLHFDDPYKQVAVECKMLVGELMTSESSPQLTIIPTLQSNLYVSLTSLPTCLISGGDEQEKASAMALITGYVLILGKHAESVLDKGITRNADAWLAALTVDRDGLNILDEAWQKSEKYVDLQQEDSATASLVYPKFRFKHLVAEHTVEQATRMLNVIGSKSSDVGYWINFFKGFIHPFNDNEWEPQAIFVIHALLSGASSRDEDDGGDWGLRIPKEEDDMGEKQAFKTVALQALHDMMEMVIDPAEEDPLSQSKAMVSTTPATTMTTTEMETSKVLSICFGLQTVGLLACILEREYMQDELITILYPLLAHLGSPNISIHSYALTTLDVIALVCGQRSAKELSVANCDYIINMVTRRMTVLADNMRGPLVLKALVRIGGHAMVDYLGDTVEEIFDALDRFHMHGWLCAQLCSVLTEIVLVFYRSTGLLDIEPFTDDDIEATGKVEQHQEDINPISKEIYEFIQAQQQQKECIDDPVDKATTEEIGRYFLERQRQKENEQQKEEEKKMKGMTMDEDEDDTATMNHGNDDDDKIPLSPTEKMTADILQKAQHFLTSPSPNVRSEILALFGNGAFVLQGRPETLVPLIATVWPSIMQRLKSDNEQHHTIIQAVVCVGRLAESVGDALSRRFEKQVWPRFRTLMQQGQSEGVAQYYSPFSYMSRLHGSILQAITKVVDHVDVSAELVPELQAATQRFLDERFHPDLQEYAITLMISLAKRHPDTVWLGLFSLLGDKARIVAPDPMLNDFVVPEWSRNKDKYLVRNARKLLDQIA</sequence>
<gene>
    <name evidence="4" type="ORF">O0I10_006936</name>
</gene>
<dbReference type="SUPFAM" id="SSF48371">
    <property type="entry name" value="ARM repeat"/>
    <property type="match status" value="1"/>
</dbReference>
<dbReference type="PANTHER" id="PTHR18460">
    <property type="entry name" value="TEL2 INTERACTING PROTEIN 1 TTI1 FAMILY MEMBER"/>
    <property type="match status" value="1"/>
</dbReference>
<dbReference type="InterPro" id="IPR011989">
    <property type="entry name" value="ARM-like"/>
</dbReference>
<evidence type="ECO:0000256" key="1">
    <source>
        <dbReference type="SAM" id="MobiDB-lite"/>
    </source>
</evidence>
<dbReference type="RefSeq" id="XP_058342294.1">
    <property type="nucleotide sequence ID" value="XM_058486959.1"/>
</dbReference>
<dbReference type="Pfam" id="PF24181">
    <property type="entry name" value="TPR_TTI1_C"/>
    <property type="match status" value="1"/>
</dbReference>
<dbReference type="AlphaFoldDB" id="A0AAD7XYD0"/>
<dbReference type="Pfam" id="PF24173">
    <property type="entry name" value="TPR_TTI1_N"/>
    <property type="match status" value="1"/>
</dbReference>
<dbReference type="Proteomes" id="UP001234581">
    <property type="component" value="Unassembled WGS sequence"/>
</dbReference>
<comment type="caution">
    <text evidence="4">The sequence shown here is derived from an EMBL/GenBank/DDBJ whole genome shotgun (WGS) entry which is preliminary data.</text>
</comment>
<dbReference type="Pfam" id="PF21547">
    <property type="entry name" value="TTI1"/>
    <property type="match status" value="1"/>
</dbReference>
<dbReference type="InterPro" id="IPR052587">
    <property type="entry name" value="TELO2-interacting_protein_1"/>
</dbReference>
<feature type="domain" description="TTI1 N-terminal TPR" evidence="2">
    <location>
        <begin position="74"/>
        <end position="375"/>
    </location>
</feature>
<dbReference type="PANTHER" id="PTHR18460:SF3">
    <property type="entry name" value="TELO2-INTERACTING PROTEIN 1 HOMOLOG"/>
    <property type="match status" value="1"/>
</dbReference>
<feature type="domain" description="TTI1 C-terminal TPR" evidence="3">
    <location>
        <begin position="834"/>
        <end position="1091"/>
    </location>
</feature>
<dbReference type="Pfam" id="PF24176">
    <property type="entry name" value="TPR_TTI1_2nd"/>
    <property type="match status" value="1"/>
</dbReference>
<feature type="compositionally biased region" description="Basic and acidic residues" evidence="1">
    <location>
        <begin position="861"/>
        <end position="876"/>
    </location>
</feature>
<dbReference type="Gene3D" id="1.25.10.10">
    <property type="entry name" value="Leucine-rich Repeat Variant"/>
    <property type="match status" value="1"/>
</dbReference>
<dbReference type="InterPro" id="IPR057566">
    <property type="entry name" value="TPR_TTI1_N"/>
</dbReference>
<evidence type="ECO:0000259" key="2">
    <source>
        <dbReference type="Pfam" id="PF24173"/>
    </source>
</evidence>
<evidence type="ECO:0000259" key="3">
    <source>
        <dbReference type="Pfam" id="PF24181"/>
    </source>
</evidence>
<dbReference type="GO" id="GO:0005737">
    <property type="term" value="C:cytoplasm"/>
    <property type="evidence" value="ECO:0007669"/>
    <property type="project" value="TreeGrafter"/>
</dbReference>
<dbReference type="InterPro" id="IPR016024">
    <property type="entry name" value="ARM-type_fold"/>
</dbReference>
<evidence type="ECO:0000313" key="4">
    <source>
        <dbReference type="EMBL" id="KAJ8657381.1"/>
    </source>
</evidence>
<accession>A0AAD7XYD0</accession>
<evidence type="ECO:0000313" key="5">
    <source>
        <dbReference type="Proteomes" id="UP001234581"/>
    </source>
</evidence>
<protein>
    <submittedName>
        <fullName evidence="4">Uncharacterized protein</fullName>
    </submittedName>
</protein>
<reference evidence="4 5" key="1">
    <citation type="submission" date="2023-03" db="EMBL/GenBank/DDBJ databases">
        <title>Genome sequence of Lichtheimia ornata CBS 291.66.</title>
        <authorList>
            <person name="Mohabir J.T."/>
            <person name="Shea T.P."/>
            <person name="Kurbessoian T."/>
            <person name="Berby B."/>
            <person name="Fontaine J."/>
            <person name="Livny J."/>
            <person name="Gnirke A."/>
            <person name="Stajich J.E."/>
            <person name="Cuomo C.A."/>
        </authorList>
    </citation>
    <scope>NUCLEOTIDE SEQUENCE [LARGE SCALE GENOMIC DNA]</scope>
    <source>
        <strain evidence="4">CBS 291.66</strain>
    </source>
</reference>
<feature type="region of interest" description="Disordered" evidence="1">
    <location>
        <begin position="861"/>
        <end position="900"/>
    </location>
</feature>
<organism evidence="4 5">
    <name type="scientific">Lichtheimia ornata</name>
    <dbReference type="NCBI Taxonomy" id="688661"/>
    <lineage>
        <taxon>Eukaryota</taxon>
        <taxon>Fungi</taxon>
        <taxon>Fungi incertae sedis</taxon>
        <taxon>Mucoromycota</taxon>
        <taxon>Mucoromycotina</taxon>
        <taxon>Mucoromycetes</taxon>
        <taxon>Mucorales</taxon>
        <taxon>Lichtheimiaceae</taxon>
        <taxon>Lichtheimia</taxon>
    </lineage>
</organism>
<dbReference type="GeneID" id="83214346"/>
<keyword evidence="5" id="KW-1185">Reference proteome</keyword>